<proteinExistence type="predicted"/>
<protein>
    <submittedName>
        <fullName evidence="1">Uncharacterized protein</fullName>
    </submittedName>
</protein>
<organism evidence="1">
    <name type="scientific">uncultured Caudovirales phage</name>
    <dbReference type="NCBI Taxonomy" id="2100421"/>
    <lineage>
        <taxon>Viruses</taxon>
        <taxon>Duplodnaviria</taxon>
        <taxon>Heunggongvirae</taxon>
        <taxon>Uroviricota</taxon>
        <taxon>Caudoviricetes</taxon>
        <taxon>Peduoviridae</taxon>
        <taxon>Maltschvirus</taxon>
        <taxon>Maltschvirus maltsch</taxon>
    </lineage>
</organism>
<sequence length="43" mass="5226">MPIQNKRTSKSINKLLLKYMEKIKEDIPNEKQRFDFCVKQLTK</sequence>
<accession>A0A6J5MKQ4</accession>
<dbReference type="EMBL" id="LR796480">
    <property type="protein sequence ID" value="CAB4147394.1"/>
    <property type="molecule type" value="Genomic_DNA"/>
</dbReference>
<reference evidence="1" key="1">
    <citation type="submission" date="2020-04" db="EMBL/GenBank/DDBJ databases">
        <authorList>
            <person name="Chiriac C."/>
            <person name="Salcher M."/>
            <person name="Ghai R."/>
            <person name="Kavagutti S V."/>
        </authorList>
    </citation>
    <scope>NUCLEOTIDE SEQUENCE</scope>
</reference>
<name>A0A6J5MKQ4_9CAUD</name>
<gene>
    <name evidence="1" type="ORF">UFOVP516_27</name>
</gene>
<evidence type="ECO:0000313" key="1">
    <source>
        <dbReference type="EMBL" id="CAB4147394.1"/>
    </source>
</evidence>